<reference evidence="2 3" key="1">
    <citation type="submission" date="2022-03" db="EMBL/GenBank/DDBJ databases">
        <authorList>
            <person name="Jo J.-H."/>
            <person name="Im W.-T."/>
        </authorList>
    </citation>
    <scope>NUCLEOTIDE SEQUENCE [LARGE SCALE GENOMIC DNA]</scope>
    <source>
        <strain evidence="2 3">MA9</strain>
    </source>
</reference>
<dbReference type="EMBL" id="JAKZFC010000009">
    <property type="protein sequence ID" value="MCH7323740.1"/>
    <property type="molecule type" value="Genomic_DNA"/>
</dbReference>
<dbReference type="RefSeq" id="WP_241370899.1">
    <property type="nucleotide sequence ID" value="NZ_JAKZFC010000009.1"/>
</dbReference>
<gene>
    <name evidence="2" type="ORF">LZ480_17855</name>
</gene>
<evidence type="ECO:0000313" key="3">
    <source>
        <dbReference type="Proteomes" id="UP001316087"/>
    </source>
</evidence>
<evidence type="ECO:0000313" key="2">
    <source>
        <dbReference type="EMBL" id="MCH7323740.1"/>
    </source>
</evidence>
<protein>
    <submittedName>
        <fullName evidence="2">M23 family metallopeptidase</fullName>
    </submittedName>
</protein>
<dbReference type="InterPro" id="IPR050570">
    <property type="entry name" value="Cell_wall_metabolism_enzyme"/>
</dbReference>
<dbReference type="PANTHER" id="PTHR21666:SF270">
    <property type="entry name" value="MUREIN HYDROLASE ACTIVATOR ENVC"/>
    <property type="match status" value="1"/>
</dbReference>
<accession>A0ABS9UIG9</accession>
<organism evidence="2 3">
    <name type="scientific">Solibacillus palustris</name>
    <dbReference type="NCBI Taxonomy" id="2908203"/>
    <lineage>
        <taxon>Bacteria</taxon>
        <taxon>Bacillati</taxon>
        <taxon>Bacillota</taxon>
        <taxon>Bacilli</taxon>
        <taxon>Bacillales</taxon>
        <taxon>Caryophanaceae</taxon>
        <taxon>Solibacillus</taxon>
    </lineage>
</organism>
<proteinExistence type="predicted"/>
<dbReference type="InterPro" id="IPR011055">
    <property type="entry name" value="Dup_hybrid_motif"/>
</dbReference>
<name>A0ABS9UIG9_9BACL</name>
<evidence type="ECO:0000259" key="1">
    <source>
        <dbReference type="Pfam" id="PF01551"/>
    </source>
</evidence>
<comment type="caution">
    <text evidence="2">The sequence shown here is derived from an EMBL/GenBank/DDBJ whole genome shotgun (WGS) entry which is preliminary data.</text>
</comment>
<dbReference type="SUPFAM" id="SSF51261">
    <property type="entry name" value="Duplicated hybrid motif"/>
    <property type="match status" value="1"/>
</dbReference>
<feature type="domain" description="M23ase beta-sheet core" evidence="1">
    <location>
        <begin position="165"/>
        <end position="258"/>
    </location>
</feature>
<dbReference type="Gene3D" id="2.70.70.10">
    <property type="entry name" value="Glucose Permease (Domain IIA)"/>
    <property type="match status" value="1"/>
</dbReference>
<dbReference type="PANTHER" id="PTHR21666">
    <property type="entry name" value="PEPTIDASE-RELATED"/>
    <property type="match status" value="1"/>
</dbReference>
<dbReference type="InterPro" id="IPR016047">
    <property type="entry name" value="M23ase_b-sheet_dom"/>
</dbReference>
<dbReference type="Pfam" id="PF01551">
    <property type="entry name" value="Peptidase_M23"/>
    <property type="match status" value="1"/>
</dbReference>
<dbReference type="Proteomes" id="UP001316087">
    <property type="component" value="Unassembled WGS sequence"/>
</dbReference>
<dbReference type="CDD" id="cd12797">
    <property type="entry name" value="M23_peptidase"/>
    <property type="match status" value="1"/>
</dbReference>
<sequence length="289" mass="33339">MEQATNLQQTMGQLFLAQQFEEVYNATTAEFQHYVTYDQFLHLAIPFVEGVEQFRLEHEINLPYSKQMIWLDDMKTKAIVVAFNPANEIESLFLTPFTIDEQANKQYTKNTYHYPFKGEWFVFWGGANVLINYHYAYESQRFAYDFVKVQDRLTYHHTPERNDMYFAYNEEILAPLDGTVIEVVDGIEDNIPGQMDEQNPAGNFVIIEHANKEYSLLAHLIPSSITVRVGQHVKTGETIGRCGNSGNSSESHLHFQVMDMPSLASCKSLRIRFNSEQEPLQGDTIKSKI</sequence>
<keyword evidence="3" id="KW-1185">Reference proteome</keyword>